<gene>
    <name evidence="3" type="ORF">HMPREF9710_05207</name>
</gene>
<dbReference type="eggNOG" id="COG5620">
    <property type="taxonomic scope" value="Bacteria"/>
</dbReference>
<evidence type="ECO:0000259" key="2">
    <source>
        <dbReference type="Pfam" id="PF08906"/>
    </source>
</evidence>
<evidence type="ECO:0000313" key="3">
    <source>
        <dbReference type="EMBL" id="EKU79567.1"/>
    </source>
</evidence>
<sequence length="221" mass="24978">MRDEDFEVFIEEFGEATHRVEVPAMAIEKWRGKLPDQLLTYWKEEGWCGYAKGLFWTVDPDEYEDLIDEWLEGTKLEELDSFHVIARSAFGDLYACGEKTGRSVTVACPLSKISVLPKGLKPKTKEDLDLSISAFFSSSDPSRFNLKDESGKPLFERVLVKLGPLEPDEVYGFEPALVLGGRMNLENVAKLKIDVHLTILRQLAPPTLPFSNVDIDKLLNP</sequence>
<dbReference type="HOGENOM" id="CLU_082934_2_1_4"/>
<accession>K9DLA5</accession>
<proteinExistence type="predicted"/>
<dbReference type="Pfam" id="PF08887">
    <property type="entry name" value="GAD-like"/>
    <property type="match status" value="1"/>
</dbReference>
<protein>
    <recommendedName>
        <fullName evidence="5">GAD-like domain-containing protein</fullName>
    </recommendedName>
</protein>
<comment type="caution">
    <text evidence="3">The sequence shown here is derived from an EMBL/GenBank/DDBJ whole genome shotgun (WGS) entry which is preliminary data.</text>
</comment>
<dbReference type="EMBL" id="AGZI01000069">
    <property type="protein sequence ID" value="EKU79567.1"/>
    <property type="molecule type" value="Genomic_DNA"/>
</dbReference>
<dbReference type="OrthoDB" id="9016361at2"/>
<feature type="domain" description="GAD-related" evidence="1">
    <location>
        <begin position="6"/>
        <end position="108"/>
    </location>
</feature>
<keyword evidence="4" id="KW-1185">Reference proteome</keyword>
<dbReference type="InterPro" id="IPR014983">
    <property type="entry name" value="GAD-rel"/>
</dbReference>
<reference evidence="3 4" key="1">
    <citation type="submission" date="2012-09" db="EMBL/GenBank/DDBJ databases">
        <title>The Genome Sequence of Massilia timonae CCUG 45783.</title>
        <authorList>
            <consortium name="The Broad Institute Genome Sequencing Platform"/>
            <person name="Earl A."/>
            <person name="Ward D."/>
            <person name="Feldgarden M."/>
            <person name="Gevers D."/>
            <person name="Huys G."/>
            <person name="Walker B."/>
            <person name="Young S.K."/>
            <person name="Zeng Q."/>
            <person name="Gargeya S."/>
            <person name="Fitzgerald M."/>
            <person name="Haas B."/>
            <person name="Abouelleil A."/>
            <person name="Alvarado L."/>
            <person name="Arachchi H.M."/>
            <person name="Berlin A.M."/>
            <person name="Chapman S.B."/>
            <person name="Goldberg J."/>
            <person name="Griggs A."/>
            <person name="Gujja S."/>
            <person name="Hansen M."/>
            <person name="Howarth C."/>
            <person name="Imamovic A."/>
            <person name="Larimer J."/>
            <person name="McCowen C."/>
            <person name="Montmayeur A."/>
            <person name="Murphy C."/>
            <person name="Neiman D."/>
            <person name="Pearson M."/>
            <person name="Priest M."/>
            <person name="Roberts A."/>
            <person name="Saif S."/>
            <person name="Shea T."/>
            <person name="Sisk P."/>
            <person name="Sykes S."/>
            <person name="Wortman J."/>
            <person name="Nusbaum C."/>
            <person name="Birren B."/>
        </authorList>
    </citation>
    <scope>NUCLEOTIDE SEQUENCE [LARGE SCALE GENOMIC DNA]</scope>
    <source>
        <strain evidence="3 4">CCUG 45783</strain>
    </source>
</reference>
<name>K9DLA5_9BURK</name>
<evidence type="ECO:0008006" key="5">
    <source>
        <dbReference type="Google" id="ProtNLM"/>
    </source>
</evidence>
<evidence type="ECO:0000259" key="1">
    <source>
        <dbReference type="Pfam" id="PF08887"/>
    </source>
</evidence>
<dbReference type="Proteomes" id="UP000009874">
    <property type="component" value="Unassembled WGS sequence"/>
</dbReference>
<dbReference type="RefSeq" id="WP_005671545.1">
    <property type="nucleotide sequence ID" value="NZ_JH992928.1"/>
</dbReference>
<dbReference type="AlphaFoldDB" id="K9DLA5"/>
<organism evidence="3 4">
    <name type="scientific">Massilia timonae CCUG 45783</name>
    <dbReference type="NCBI Taxonomy" id="883126"/>
    <lineage>
        <taxon>Bacteria</taxon>
        <taxon>Pseudomonadati</taxon>
        <taxon>Pseudomonadota</taxon>
        <taxon>Betaproteobacteria</taxon>
        <taxon>Burkholderiales</taxon>
        <taxon>Oxalobacteraceae</taxon>
        <taxon>Telluria group</taxon>
        <taxon>Massilia</taxon>
    </lineage>
</organism>
<dbReference type="Pfam" id="PF08906">
    <property type="entry name" value="T6SS_Tdi1_C"/>
    <property type="match status" value="1"/>
</dbReference>
<dbReference type="InterPro" id="IPR015002">
    <property type="entry name" value="T6SS_Tdi1_C"/>
</dbReference>
<feature type="domain" description="T6SS immunity protein Tdi1 C-terminal" evidence="2">
    <location>
        <begin position="131"/>
        <end position="203"/>
    </location>
</feature>
<dbReference type="PATRIC" id="fig|883126.3.peg.5268"/>
<evidence type="ECO:0000313" key="4">
    <source>
        <dbReference type="Proteomes" id="UP000009874"/>
    </source>
</evidence>